<evidence type="ECO:0000259" key="8">
    <source>
        <dbReference type="Pfam" id="PF04547"/>
    </source>
</evidence>
<dbReference type="Pfam" id="PF04547">
    <property type="entry name" value="Anoctamin"/>
    <property type="match status" value="1"/>
</dbReference>
<evidence type="ECO:0000256" key="6">
    <source>
        <dbReference type="RuleBase" id="RU280814"/>
    </source>
</evidence>
<keyword evidence="3 6" id="KW-0812">Transmembrane</keyword>
<dbReference type="EMBL" id="JBJQND010000004">
    <property type="protein sequence ID" value="KAL3878156.1"/>
    <property type="molecule type" value="Genomic_DNA"/>
</dbReference>
<feature type="transmembrane region" description="Helical" evidence="6">
    <location>
        <begin position="197"/>
        <end position="216"/>
    </location>
</feature>
<gene>
    <name evidence="9" type="ORF">ACJMK2_030526</name>
</gene>
<evidence type="ECO:0000256" key="3">
    <source>
        <dbReference type="ARBA" id="ARBA00022692"/>
    </source>
</evidence>
<feature type="transmembrane region" description="Helical" evidence="6">
    <location>
        <begin position="75"/>
        <end position="105"/>
    </location>
</feature>
<feature type="transmembrane region" description="Helical" evidence="6">
    <location>
        <begin position="500"/>
        <end position="521"/>
    </location>
</feature>
<dbReference type="PANTHER" id="PTHR12308:SF73">
    <property type="entry name" value="ANOCTAMIN"/>
    <property type="match status" value="1"/>
</dbReference>
<dbReference type="GO" id="GO:0016020">
    <property type="term" value="C:membrane"/>
    <property type="evidence" value="ECO:0007669"/>
    <property type="project" value="UniProtKB-SubCell"/>
</dbReference>
<feature type="domain" description="Anoctamin transmembrane" evidence="8">
    <location>
        <begin position="67"/>
        <end position="535"/>
    </location>
</feature>
<evidence type="ECO:0000313" key="10">
    <source>
        <dbReference type="Proteomes" id="UP001634394"/>
    </source>
</evidence>
<dbReference type="AlphaFoldDB" id="A0ABD3WXR8"/>
<keyword evidence="4 6" id="KW-1133">Transmembrane helix</keyword>
<evidence type="ECO:0000256" key="7">
    <source>
        <dbReference type="SAM" id="MobiDB-lite"/>
    </source>
</evidence>
<evidence type="ECO:0000256" key="4">
    <source>
        <dbReference type="ARBA" id="ARBA00022989"/>
    </source>
</evidence>
<comment type="similarity">
    <text evidence="2 6">Belongs to the anoctamin family.</text>
</comment>
<sequence length="688" mass="78689">MKEVYTDAFILHEESEKSQVHERITQKNEGDGKVPTESIQPELKLDPRMEMNTTWTKFWKFQPIWKIRNYFGEKIALYFAWSGYLILSLWIPTLFGLACFGYGLFKSINATGKQRETTNSTSSGIRVAVNALLDTIRESFDNEVTPYFALVICLWGTIFLEMWKRHNARLAYEWDVDEFEAQEPDRPQFFGTKVKKVMVVIISVVAVIVYRVIMFVDFCPNFNAVECLLTTTIVSAVLNAVSILLLGLLYDKMALKLTEWENFRTQTQFNDALIMKLFAFQFANSYASCFYVAFFRGRFDAFGILGLGEGYKDDCKGGSCMSQLSFQILTLMVAKPFPKMLKDFIIPFIQKLCVMRPACCCHVCCKNQVSDQKMDEGKILSVKEKYHRDHVSHERSKPDTGDFTIAEYTEKIILYGFLMLFAASFPLAPLLAMLVLVIDIRVDAKRLLWWNRRPVAFIAEDIGMWYGILTFVNLCGVISNGFLIAFTSTWGSKYTDTEKLWIVIGFEHIVFALKFCAAYLIPDIPSDVKLSIRREKYQIAKLLHGNEDKTDYKQLVPLTDAKGKRSRKLSGTFDEKEEENEEKTSHALDEPVLRNDKETKTAEEKVKKENYASPVSSTVLSTGDINPEGSRLLGKNTSDDNATSTVPQKLDVRRRKKHKTGKRGSREESSAIRVDPQQTLSIDPYKVV</sequence>
<feature type="compositionally biased region" description="Basic residues" evidence="7">
    <location>
        <begin position="652"/>
        <end position="663"/>
    </location>
</feature>
<organism evidence="9 10">
    <name type="scientific">Sinanodonta woodiana</name>
    <name type="common">Chinese pond mussel</name>
    <name type="synonym">Anodonta woodiana</name>
    <dbReference type="NCBI Taxonomy" id="1069815"/>
    <lineage>
        <taxon>Eukaryota</taxon>
        <taxon>Metazoa</taxon>
        <taxon>Spiralia</taxon>
        <taxon>Lophotrochozoa</taxon>
        <taxon>Mollusca</taxon>
        <taxon>Bivalvia</taxon>
        <taxon>Autobranchia</taxon>
        <taxon>Heteroconchia</taxon>
        <taxon>Palaeoheterodonta</taxon>
        <taxon>Unionida</taxon>
        <taxon>Unionoidea</taxon>
        <taxon>Unionidae</taxon>
        <taxon>Unioninae</taxon>
        <taxon>Sinanodonta</taxon>
    </lineage>
</organism>
<evidence type="ECO:0000313" key="9">
    <source>
        <dbReference type="EMBL" id="KAL3878156.1"/>
    </source>
</evidence>
<keyword evidence="5 6" id="KW-0472">Membrane</keyword>
<evidence type="ECO:0000256" key="2">
    <source>
        <dbReference type="ARBA" id="ARBA00009671"/>
    </source>
</evidence>
<name>A0ABD3WXR8_SINWO</name>
<proteinExistence type="inferred from homology"/>
<keyword evidence="10" id="KW-1185">Reference proteome</keyword>
<evidence type="ECO:0000256" key="5">
    <source>
        <dbReference type="ARBA" id="ARBA00023136"/>
    </source>
</evidence>
<feature type="transmembrane region" description="Helical" evidence="6">
    <location>
        <begin position="144"/>
        <end position="163"/>
    </location>
</feature>
<feature type="transmembrane region" description="Helical" evidence="6">
    <location>
        <begin position="228"/>
        <end position="250"/>
    </location>
</feature>
<reference evidence="9 10" key="1">
    <citation type="submission" date="2024-11" db="EMBL/GenBank/DDBJ databases">
        <title>Chromosome-level genome assembly of the freshwater bivalve Anodonta woodiana.</title>
        <authorList>
            <person name="Chen X."/>
        </authorList>
    </citation>
    <scope>NUCLEOTIDE SEQUENCE [LARGE SCALE GENOMIC DNA]</scope>
    <source>
        <strain evidence="9">MN2024</strain>
        <tissue evidence="9">Gills</tissue>
    </source>
</reference>
<dbReference type="InterPro" id="IPR007632">
    <property type="entry name" value="Anoctamin"/>
</dbReference>
<comment type="caution">
    <text evidence="9">The sequence shown here is derived from an EMBL/GenBank/DDBJ whole genome shotgun (WGS) entry which is preliminary data.</text>
</comment>
<feature type="transmembrane region" description="Helical" evidence="6">
    <location>
        <begin position="412"/>
        <end position="442"/>
    </location>
</feature>
<accession>A0ABD3WXR8</accession>
<feature type="compositionally biased region" description="Polar residues" evidence="7">
    <location>
        <begin position="613"/>
        <end position="624"/>
    </location>
</feature>
<feature type="region of interest" description="Disordered" evidence="7">
    <location>
        <begin position="566"/>
        <end position="688"/>
    </location>
</feature>
<feature type="non-terminal residue" evidence="9">
    <location>
        <position position="688"/>
    </location>
</feature>
<feature type="transmembrane region" description="Helical" evidence="6">
    <location>
        <begin position="462"/>
        <end position="488"/>
    </location>
</feature>
<evidence type="ECO:0000256" key="1">
    <source>
        <dbReference type="ARBA" id="ARBA00004141"/>
    </source>
</evidence>
<dbReference type="PANTHER" id="PTHR12308">
    <property type="entry name" value="ANOCTAMIN"/>
    <property type="match status" value="1"/>
</dbReference>
<comment type="subcellular location">
    <subcellularLocation>
        <location evidence="1 6">Membrane</location>
        <topology evidence="1 6">Multi-pass membrane protein</topology>
    </subcellularLocation>
</comment>
<protein>
    <recommendedName>
        <fullName evidence="6">Anoctamin</fullName>
    </recommendedName>
</protein>
<dbReference type="Proteomes" id="UP001634394">
    <property type="component" value="Unassembled WGS sequence"/>
</dbReference>
<feature type="compositionally biased region" description="Polar residues" evidence="7">
    <location>
        <begin position="635"/>
        <end position="647"/>
    </location>
</feature>
<dbReference type="InterPro" id="IPR049452">
    <property type="entry name" value="Anoctamin_TM"/>
</dbReference>
<feature type="compositionally biased region" description="Basic and acidic residues" evidence="7">
    <location>
        <begin position="582"/>
        <end position="610"/>
    </location>
</feature>
<comment type="caution">
    <text evidence="6">Lacks conserved residue(s) required for the propagation of feature annotation.</text>
</comment>